<comment type="caution">
    <text evidence="4">The sequence shown here is derived from an EMBL/GenBank/DDBJ whole genome shotgun (WGS) entry which is preliminary data.</text>
</comment>
<dbReference type="PANTHER" id="PTHR42852:SF13">
    <property type="entry name" value="PROTEIN DIPZ"/>
    <property type="match status" value="1"/>
</dbReference>
<dbReference type="NCBIfam" id="TIGR04183">
    <property type="entry name" value="Por_Secre_tail"/>
    <property type="match status" value="1"/>
</dbReference>
<dbReference type="InterPro" id="IPR013766">
    <property type="entry name" value="Thioredoxin_domain"/>
</dbReference>
<keyword evidence="1 2" id="KW-0732">Signal</keyword>
<accession>A0A556N652</accession>
<dbReference type="InterPro" id="IPR026444">
    <property type="entry name" value="Secre_tail"/>
</dbReference>
<dbReference type="AlphaFoldDB" id="A0A556N652"/>
<dbReference type="RefSeq" id="WP_144331089.1">
    <property type="nucleotide sequence ID" value="NZ_VLPL01000001.1"/>
</dbReference>
<evidence type="ECO:0000256" key="1">
    <source>
        <dbReference type="ARBA" id="ARBA00022729"/>
    </source>
</evidence>
<evidence type="ECO:0000259" key="3">
    <source>
        <dbReference type="PROSITE" id="PS51352"/>
    </source>
</evidence>
<dbReference type="EMBL" id="VLPL01000001">
    <property type="protein sequence ID" value="TSJ47553.1"/>
    <property type="molecule type" value="Genomic_DNA"/>
</dbReference>
<name>A0A556N652_9FLAO</name>
<dbReference type="GO" id="GO:0016491">
    <property type="term" value="F:oxidoreductase activity"/>
    <property type="evidence" value="ECO:0007669"/>
    <property type="project" value="InterPro"/>
</dbReference>
<dbReference type="PROSITE" id="PS51352">
    <property type="entry name" value="THIOREDOXIN_2"/>
    <property type="match status" value="1"/>
</dbReference>
<dbReference type="Proteomes" id="UP000316008">
    <property type="component" value="Unassembled WGS sequence"/>
</dbReference>
<dbReference type="InterPro" id="IPR013740">
    <property type="entry name" value="Redoxin"/>
</dbReference>
<protein>
    <submittedName>
        <fullName evidence="4">Redoxin domain-containing protein</fullName>
    </submittedName>
</protein>
<feature type="chain" id="PRO_5022162840" evidence="2">
    <location>
        <begin position="23"/>
        <end position="264"/>
    </location>
</feature>
<dbReference type="InterPro" id="IPR036249">
    <property type="entry name" value="Thioredoxin-like_sf"/>
</dbReference>
<dbReference type="Pfam" id="PF08534">
    <property type="entry name" value="Redoxin"/>
    <property type="match status" value="1"/>
</dbReference>
<organism evidence="4 5">
    <name type="scientific">Fluviicola chungangensis</name>
    <dbReference type="NCBI Taxonomy" id="2597671"/>
    <lineage>
        <taxon>Bacteria</taxon>
        <taxon>Pseudomonadati</taxon>
        <taxon>Bacteroidota</taxon>
        <taxon>Flavobacteriia</taxon>
        <taxon>Flavobacteriales</taxon>
        <taxon>Crocinitomicaceae</taxon>
        <taxon>Fluviicola</taxon>
    </lineage>
</organism>
<proteinExistence type="predicted"/>
<dbReference type="Pfam" id="PF18962">
    <property type="entry name" value="Por_Secre_tail"/>
    <property type="match status" value="1"/>
</dbReference>
<feature type="domain" description="Thioredoxin" evidence="3">
    <location>
        <begin position="24"/>
        <end position="179"/>
    </location>
</feature>
<keyword evidence="5" id="KW-1185">Reference proteome</keyword>
<dbReference type="Gene3D" id="3.40.30.10">
    <property type="entry name" value="Glutaredoxin"/>
    <property type="match status" value="1"/>
</dbReference>
<reference evidence="4 5" key="1">
    <citation type="submission" date="2019-07" db="EMBL/GenBank/DDBJ databases">
        <authorList>
            <person name="Huq M.A."/>
        </authorList>
    </citation>
    <scope>NUCLEOTIDE SEQUENCE [LARGE SCALE GENOMIC DNA]</scope>
    <source>
        <strain evidence="4 5">MAH-3</strain>
    </source>
</reference>
<dbReference type="SUPFAM" id="SSF52833">
    <property type="entry name" value="Thioredoxin-like"/>
    <property type="match status" value="1"/>
</dbReference>
<sequence>MKKTLNYLLFSFGLVASSGSYGQLQNGSTAPNFTLTDINGTTHTLYDYLDDGKTVYLDFFACHCPTCWNYHNTHALADLYTTYGPNTNTNDVFVFAIELDPNNGTNEFYGISGVTQGNWVAGTNYPQINPEGTARTAIISDFAVNYYPLIYAICPDRTITEIGKKTTDQLYAHIQTCENALGIQDSNKTFTVNQHYTQITIQSSVDFSDSNTTVVLTDIQGKQILRKSFSGKMETFTTESLNHGIYFLQIHQQATILYSQKIQL</sequence>
<evidence type="ECO:0000313" key="5">
    <source>
        <dbReference type="Proteomes" id="UP000316008"/>
    </source>
</evidence>
<evidence type="ECO:0000256" key="2">
    <source>
        <dbReference type="SAM" id="SignalP"/>
    </source>
</evidence>
<evidence type="ECO:0000313" key="4">
    <source>
        <dbReference type="EMBL" id="TSJ47553.1"/>
    </source>
</evidence>
<dbReference type="PANTHER" id="PTHR42852">
    <property type="entry name" value="THIOL:DISULFIDE INTERCHANGE PROTEIN DSBE"/>
    <property type="match status" value="1"/>
</dbReference>
<dbReference type="OrthoDB" id="6278496at2"/>
<dbReference type="InterPro" id="IPR050553">
    <property type="entry name" value="Thioredoxin_ResA/DsbE_sf"/>
</dbReference>
<feature type="signal peptide" evidence="2">
    <location>
        <begin position="1"/>
        <end position="22"/>
    </location>
</feature>
<gene>
    <name evidence="4" type="ORF">FO442_00045</name>
</gene>